<sequence length="136" mass="15512">MPIYYMSKVLNGAEGRYTSLEKMAFTLVITARRLCPYFLSHLVGVRTDFHLKQTLEKSDKSGRLIKWYVELSEYDICYLPRTTIKEQAFIDFVSEMGKASQEESPSKEVWLLHVDGLATSQGSGAGILKGRIWNLL</sequence>
<dbReference type="InterPro" id="IPR041373">
    <property type="entry name" value="RT_RNaseH"/>
</dbReference>
<organism evidence="8">
    <name type="scientific">Sesamum latifolium</name>
    <dbReference type="NCBI Taxonomy" id="2727402"/>
    <lineage>
        <taxon>Eukaryota</taxon>
        <taxon>Viridiplantae</taxon>
        <taxon>Streptophyta</taxon>
        <taxon>Embryophyta</taxon>
        <taxon>Tracheophyta</taxon>
        <taxon>Spermatophyta</taxon>
        <taxon>Magnoliopsida</taxon>
        <taxon>eudicotyledons</taxon>
        <taxon>Gunneridae</taxon>
        <taxon>Pentapetalae</taxon>
        <taxon>asterids</taxon>
        <taxon>lamiids</taxon>
        <taxon>Lamiales</taxon>
        <taxon>Pedaliaceae</taxon>
        <taxon>Sesamum</taxon>
    </lineage>
</organism>
<evidence type="ECO:0000256" key="4">
    <source>
        <dbReference type="ARBA" id="ARBA00022759"/>
    </source>
</evidence>
<evidence type="ECO:0000256" key="2">
    <source>
        <dbReference type="ARBA" id="ARBA00022695"/>
    </source>
</evidence>
<feature type="domain" description="Reverse transcriptase RNase H-like" evidence="7">
    <location>
        <begin position="2"/>
        <end position="74"/>
    </location>
</feature>
<reference evidence="8" key="1">
    <citation type="submission" date="2020-06" db="EMBL/GenBank/DDBJ databases">
        <authorList>
            <person name="Li T."/>
            <person name="Hu X."/>
            <person name="Zhang T."/>
            <person name="Song X."/>
            <person name="Zhang H."/>
            <person name="Dai N."/>
            <person name="Sheng W."/>
            <person name="Hou X."/>
            <person name="Wei L."/>
        </authorList>
    </citation>
    <scope>NUCLEOTIDE SEQUENCE</scope>
    <source>
        <strain evidence="8">KEN1</strain>
        <tissue evidence="8">Leaf</tissue>
    </source>
</reference>
<dbReference type="PANTHER" id="PTHR48475">
    <property type="entry name" value="RIBONUCLEASE H"/>
    <property type="match status" value="1"/>
</dbReference>
<dbReference type="GO" id="GO:0003964">
    <property type="term" value="F:RNA-directed DNA polymerase activity"/>
    <property type="evidence" value="ECO:0007669"/>
    <property type="project" value="UniProtKB-KW"/>
</dbReference>
<dbReference type="GO" id="GO:0016787">
    <property type="term" value="F:hydrolase activity"/>
    <property type="evidence" value="ECO:0007669"/>
    <property type="project" value="UniProtKB-KW"/>
</dbReference>
<evidence type="ECO:0000256" key="5">
    <source>
        <dbReference type="ARBA" id="ARBA00022801"/>
    </source>
</evidence>
<dbReference type="SUPFAM" id="SSF56672">
    <property type="entry name" value="DNA/RNA polymerases"/>
    <property type="match status" value="1"/>
</dbReference>
<dbReference type="GO" id="GO:0004519">
    <property type="term" value="F:endonuclease activity"/>
    <property type="evidence" value="ECO:0007669"/>
    <property type="project" value="UniProtKB-KW"/>
</dbReference>
<name>A0AAW2SSH8_9LAMI</name>
<keyword evidence="1" id="KW-0808">Transferase</keyword>
<dbReference type="PANTHER" id="PTHR48475:SF2">
    <property type="entry name" value="RIBONUCLEASE H"/>
    <property type="match status" value="1"/>
</dbReference>
<keyword evidence="2" id="KW-0548">Nucleotidyltransferase</keyword>
<dbReference type="EMBL" id="JACGWN010000016">
    <property type="protein sequence ID" value="KAL0395029.1"/>
    <property type="molecule type" value="Genomic_DNA"/>
</dbReference>
<keyword evidence="5" id="KW-0378">Hydrolase</keyword>
<dbReference type="InterPro" id="IPR043502">
    <property type="entry name" value="DNA/RNA_pol_sf"/>
</dbReference>
<evidence type="ECO:0000256" key="1">
    <source>
        <dbReference type="ARBA" id="ARBA00022679"/>
    </source>
</evidence>
<evidence type="ECO:0000259" key="7">
    <source>
        <dbReference type="Pfam" id="PF17917"/>
    </source>
</evidence>
<comment type="caution">
    <text evidence="8">The sequence shown here is derived from an EMBL/GenBank/DDBJ whole genome shotgun (WGS) entry which is preliminary data.</text>
</comment>
<keyword evidence="3" id="KW-0540">Nuclease</keyword>
<dbReference type="AlphaFoldDB" id="A0AAW2SSH8"/>
<evidence type="ECO:0000256" key="6">
    <source>
        <dbReference type="ARBA" id="ARBA00022918"/>
    </source>
</evidence>
<protein>
    <recommendedName>
        <fullName evidence="7">Reverse transcriptase RNase H-like domain-containing protein</fullName>
    </recommendedName>
</protein>
<dbReference type="Pfam" id="PF17917">
    <property type="entry name" value="RT_RNaseH"/>
    <property type="match status" value="1"/>
</dbReference>
<reference evidence="8" key="2">
    <citation type="journal article" date="2024" name="Plant">
        <title>Genomic evolution and insights into agronomic trait innovations of Sesamum species.</title>
        <authorList>
            <person name="Miao H."/>
            <person name="Wang L."/>
            <person name="Qu L."/>
            <person name="Liu H."/>
            <person name="Sun Y."/>
            <person name="Le M."/>
            <person name="Wang Q."/>
            <person name="Wei S."/>
            <person name="Zheng Y."/>
            <person name="Lin W."/>
            <person name="Duan Y."/>
            <person name="Cao H."/>
            <person name="Xiong S."/>
            <person name="Wang X."/>
            <person name="Wei L."/>
            <person name="Li C."/>
            <person name="Ma Q."/>
            <person name="Ju M."/>
            <person name="Zhao R."/>
            <person name="Li G."/>
            <person name="Mu C."/>
            <person name="Tian Q."/>
            <person name="Mei H."/>
            <person name="Zhang T."/>
            <person name="Gao T."/>
            <person name="Zhang H."/>
        </authorList>
    </citation>
    <scope>NUCLEOTIDE SEQUENCE</scope>
    <source>
        <strain evidence="8">KEN1</strain>
    </source>
</reference>
<keyword evidence="4" id="KW-0255">Endonuclease</keyword>
<evidence type="ECO:0000313" key="8">
    <source>
        <dbReference type="EMBL" id="KAL0395029.1"/>
    </source>
</evidence>
<accession>A0AAW2SSH8</accession>
<keyword evidence="6" id="KW-0695">RNA-directed DNA polymerase</keyword>
<proteinExistence type="predicted"/>
<evidence type="ECO:0000256" key="3">
    <source>
        <dbReference type="ARBA" id="ARBA00022722"/>
    </source>
</evidence>
<gene>
    <name evidence="8" type="ORF">Slati_4469100</name>
</gene>